<dbReference type="NCBIfam" id="TIGR02727">
    <property type="entry name" value="MTHFS_bact"/>
    <property type="match status" value="1"/>
</dbReference>
<dbReference type="InterPro" id="IPR002698">
    <property type="entry name" value="FTHF_cligase"/>
</dbReference>
<organism evidence="4">
    <name type="scientific">hydrothermal vent metagenome</name>
    <dbReference type="NCBI Taxonomy" id="652676"/>
    <lineage>
        <taxon>unclassified sequences</taxon>
        <taxon>metagenomes</taxon>
        <taxon>ecological metagenomes</taxon>
    </lineage>
</organism>
<dbReference type="InterPro" id="IPR037171">
    <property type="entry name" value="NagB/RpiA_transferase-like"/>
</dbReference>
<dbReference type="GO" id="GO:0005524">
    <property type="term" value="F:ATP binding"/>
    <property type="evidence" value="ECO:0007669"/>
    <property type="project" value="UniProtKB-KW"/>
</dbReference>
<evidence type="ECO:0000256" key="2">
    <source>
        <dbReference type="ARBA" id="ARBA00022741"/>
    </source>
</evidence>
<protein>
    <submittedName>
        <fullName evidence="4">5-formyltetrahydrofolate cyclo-ligase</fullName>
        <ecNumber evidence="4">6.3.3.2</ecNumber>
    </submittedName>
</protein>
<keyword evidence="4" id="KW-0436">Ligase</keyword>
<reference evidence="4" key="1">
    <citation type="submission" date="2016-10" db="EMBL/GenBank/DDBJ databases">
        <authorList>
            <person name="de Groot N.N."/>
        </authorList>
    </citation>
    <scope>NUCLEOTIDE SEQUENCE</scope>
</reference>
<name>A0A1W1CGE7_9ZZZZ</name>
<comment type="similarity">
    <text evidence="1">Belongs to the 5-formyltetrahydrofolate cyclo-ligase family.</text>
</comment>
<dbReference type="GO" id="GO:0009396">
    <property type="term" value="P:folic acid-containing compound biosynthetic process"/>
    <property type="evidence" value="ECO:0007669"/>
    <property type="project" value="TreeGrafter"/>
</dbReference>
<evidence type="ECO:0000313" key="4">
    <source>
        <dbReference type="EMBL" id="SFV64792.1"/>
    </source>
</evidence>
<keyword evidence="2" id="KW-0547">Nucleotide-binding</keyword>
<gene>
    <name evidence="4" type="ORF">MNB_SM-5-1167</name>
</gene>
<evidence type="ECO:0000256" key="1">
    <source>
        <dbReference type="ARBA" id="ARBA00010638"/>
    </source>
</evidence>
<dbReference type="AlphaFoldDB" id="A0A1W1CGE7"/>
<dbReference type="GO" id="GO:0035999">
    <property type="term" value="P:tetrahydrofolate interconversion"/>
    <property type="evidence" value="ECO:0007669"/>
    <property type="project" value="TreeGrafter"/>
</dbReference>
<accession>A0A1W1CGE7</accession>
<evidence type="ECO:0000256" key="3">
    <source>
        <dbReference type="ARBA" id="ARBA00022840"/>
    </source>
</evidence>
<dbReference type="Gene3D" id="3.40.50.10420">
    <property type="entry name" value="NagB/RpiA/CoA transferase-like"/>
    <property type="match status" value="1"/>
</dbReference>
<dbReference type="EC" id="6.3.3.2" evidence="4"/>
<keyword evidence="3" id="KW-0067">ATP-binding</keyword>
<sequence length="189" mass="22041">MRLTKSSFRNKCIKKMQKAAKENRIYKAALLNRKLLEIISNWNKSDKELKILFYYPLKNEANIIKSLKILRKKHKIYIPFMEGSSFKMVPFRLPLQKKRFGILEAGNTIQNINKIDIAIVPVVGVDGNFQRVGYGKGMYDRFFETLQQKPYTIFVQAELCFTQQTLCDSHDISCDLLITPTKIIENRSL</sequence>
<dbReference type="SUPFAM" id="SSF100950">
    <property type="entry name" value="NagB/RpiA/CoA transferase-like"/>
    <property type="match status" value="1"/>
</dbReference>
<dbReference type="InterPro" id="IPR024185">
    <property type="entry name" value="FTHF_cligase-like_sf"/>
</dbReference>
<dbReference type="Pfam" id="PF01812">
    <property type="entry name" value="5-FTHF_cyc-lig"/>
    <property type="match status" value="1"/>
</dbReference>
<dbReference type="PANTHER" id="PTHR23407:SF1">
    <property type="entry name" value="5-FORMYLTETRAHYDROFOLATE CYCLO-LIGASE"/>
    <property type="match status" value="1"/>
</dbReference>
<dbReference type="GO" id="GO:0030272">
    <property type="term" value="F:5-formyltetrahydrofolate cyclo-ligase activity"/>
    <property type="evidence" value="ECO:0007669"/>
    <property type="project" value="UniProtKB-EC"/>
</dbReference>
<dbReference type="PANTHER" id="PTHR23407">
    <property type="entry name" value="ATPASE INHIBITOR/5-FORMYLTETRAHYDROFOLATE CYCLO-LIGASE"/>
    <property type="match status" value="1"/>
</dbReference>
<dbReference type="EMBL" id="FPHH01000083">
    <property type="protein sequence ID" value="SFV64792.1"/>
    <property type="molecule type" value="Genomic_DNA"/>
</dbReference>
<dbReference type="PIRSF" id="PIRSF006806">
    <property type="entry name" value="FTHF_cligase"/>
    <property type="match status" value="1"/>
</dbReference>
<proteinExistence type="inferred from homology"/>